<dbReference type="InterPro" id="IPR050793">
    <property type="entry name" value="CMP-NeuNAc_synthase"/>
</dbReference>
<dbReference type="EMBL" id="BARU01041521">
    <property type="protein sequence ID" value="GAH88726.1"/>
    <property type="molecule type" value="Genomic_DNA"/>
</dbReference>
<organism evidence="1">
    <name type="scientific">marine sediment metagenome</name>
    <dbReference type="NCBI Taxonomy" id="412755"/>
    <lineage>
        <taxon>unclassified sequences</taxon>
        <taxon>metagenomes</taxon>
        <taxon>ecological metagenomes</taxon>
    </lineage>
</organism>
<reference evidence="1" key="1">
    <citation type="journal article" date="2014" name="Front. Microbiol.">
        <title>High frequency of phylogenetically diverse reductive dehalogenase-homologous genes in deep subseafloor sedimentary metagenomes.</title>
        <authorList>
            <person name="Kawai M."/>
            <person name="Futagami T."/>
            <person name="Toyoda A."/>
            <person name="Takaki Y."/>
            <person name="Nishi S."/>
            <person name="Hori S."/>
            <person name="Arai W."/>
            <person name="Tsubouchi T."/>
            <person name="Morono Y."/>
            <person name="Uchiyama I."/>
            <person name="Ito T."/>
            <person name="Fujiyama A."/>
            <person name="Inagaki F."/>
            <person name="Takami H."/>
        </authorList>
    </citation>
    <scope>NUCLEOTIDE SEQUENCE</scope>
    <source>
        <strain evidence="1">Expedition CK06-06</strain>
    </source>
</reference>
<sequence>TAYKFLGIITARGGSKGILKKNIKNMAGKPLIQYTFDAVKNSKLLTRCIVSSDDDEIINFSKSQSIEAPFKRPKELATDQAQSVDVLIHAVNFLFNQEDYVPDYIVTLQPTSPLRTGEDIDRAIDIIIKDRDADSLVSVIKVPHNFNPYSVMEISEKYLQPYIKEKIIMRRQDKPKFFARNGAAIYISCYDLLMNEKKIIGEKCLPYFMPKERSIDIDDYF</sequence>
<comment type="caution">
    <text evidence="1">The sequence shown here is derived from an EMBL/GenBank/DDBJ whole genome shotgun (WGS) entry which is preliminary data.</text>
</comment>
<accession>X1J1Z4</accession>
<dbReference type="Pfam" id="PF02348">
    <property type="entry name" value="CTP_transf_3"/>
    <property type="match status" value="1"/>
</dbReference>
<dbReference type="PANTHER" id="PTHR21485:SF6">
    <property type="entry name" value="N-ACYLNEURAMINATE CYTIDYLYLTRANSFERASE-RELATED"/>
    <property type="match status" value="1"/>
</dbReference>
<evidence type="ECO:0000313" key="1">
    <source>
        <dbReference type="EMBL" id="GAH88726.1"/>
    </source>
</evidence>
<dbReference type="PANTHER" id="PTHR21485">
    <property type="entry name" value="HAD SUPERFAMILY MEMBERS CMAS AND KDSC"/>
    <property type="match status" value="1"/>
</dbReference>
<gene>
    <name evidence="1" type="ORF">S03H2_64001</name>
</gene>
<dbReference type="GO" id="GO:0008781">
    <property type="term" value="F:N-acylneuraminate cytidylyltransferase activity"/>
    <property type="evidence" value="ECO:0007669"/>
    <property type="project" value="TreeGrafter"/>
</dbReference>
<protein>
    <recommendedName>
        <fullName evidence="2">Acylneuraminate cytidylyltransferase family protein</fullName>
    </recommendedName>
</protein>
<feature type="non-terminal residue" evidence="1">
    <location>
        <position position="221"/>
    </location>
</feature>
<proteinExistence type="predicted"/>
<dbReference type="Gene3D" id="3.90.550.10">
    <property type="entry name" value="Spore Coat Polysaccharide Biosynthesis Protein SpsA, Chain A"/>
    <property type="match status" value="1"/>
</dbReference>
<dbReference type="InterPro" id="IPR029044">
    <property type="entry name" value="Nucleotide-diphossugar_trans"/>
</dbReference>
<evidence type="ECO:0008006" key="2">
    <source>
        <dbReference type="Google" id="ProtNLM"/>
    </source>
</evidence>
<dbReference type="SUPFAM" id="SSF53448">
    <property type="entry name" value="Nucleotide-diphospho-sugar transferases"/>
    <property type="match status" value="1"/>
</dbReference>
<dbReference type="InterPro" id="IPR003329">
    <property type="entry name" value="Cytidylyl_trans"/>
</dbReference>
<feature type="non-terminal residue" evidence="1">
    <location>
        <position position="1"/>
    </location>
</feature>
<dbReference type="AlphaFoldDB" id="X1J1Z4"/>
<name>X1J1Z4_9ZZZZ</name>
<dbReference type="CDD" id="cd02513">
    <property type="entry name" value="CMP-NeuAc_Synthase"/>
    <property type="match status" value="1"/>
</dbReference>